<evidence type="ECO:0000313" key="1">
    <source>
        <dbReference type="EMBL" id="TFK61924.1"/>
    </source>
</evidence>
<sequence length="695" mass="78023">MSTSTLPTDITPSILLNKPRHLLHNKPDDLYVCSAYDGQCGAVFEEGHYFITSPNFHIIYEPPIGSERKVYLRENYRYGPDDPLQWPQPFVPYHAHLSAIRLPVRDTNDPMWVMWWNPEPAHFVGEDALISGLGRIDPDMFRLIKTSSDGLIERAEKSPSKGDSAFIPELLPLLKDYIYRVEHVTTTFDTAVANVRTLQRLFLELLALLDYLERFKPMMIGQTKPDDDKLALVMGSFVYDIQQAENLMRARIRVWLIRPFRELRNARIRRVVGLRTAESTIPVKPARDSTVIYTGPATDLNKYQVIHTHLRKTLRYPNPFANSPGRQDPNAPSGAAPTPQHPAHINNRNPSAGSAGHDKFVDPISNFFPPPIESWKASQLSVNRGSNYGGAAAGVALGYVFPEPAAIVSAANVTRQREMLKGWLACRTAVIFSVTSNASNAGPVPAAIWKKLISLEFQHSKADNTRSAKLQQQASNLLQSCLNNVNASSTQESQVRLSSSSLNSTWRGVAFDDLTNEHFEEILWELSELNFRFELIALDARASGTLAHSTSIIPGRQAAIEACFPIDRYGSLFTVELNQANRGLGSIEWRERGKYVVALRDLMKGWTGSKPSSFDLTAQKNRLKEQEVQHLEADVTAFYATTFFHHFRRAAIVPRRLGHDIPSPPPVPPPGTLRIMNPRPHLFYDLSKIVIDPQI</sequence>
<protein>
    <submittedName>
        <fullName evidence="1">Uncharacterized protein</fullName>
    </submittedName>
</protein>
<keyword evidence="2" id="KW-1185">Reference proteome</keyword>
<gene>
    <name evidence="1" type="ORF">BDN72DRAFT_903683</name>
</gene>
<accession>A0ACD3A9C8</accession>
<name>A0ACD3A9C8_9AGAR</name>
<dbReference type="EMBL" id="ML208619">
    <property type="protein sequence ID" value="TFK61924.1"/>
    <property type="molecule type" value="Genomic_DNA"/>
</dbReference>
<reference evidence="1 2" key="1">
    <citation type="journal article" date="2019" name="Nat. Ecol. Evol.">
        <title>Megaphylogeny resolves global patterns of mushroom evolution.</title>
        <authorList>
            <person name="Varga T."/>
            <person name="Krizsan K."/>
            <person name="Foldi C."/>
            <person name="Dima B."/>
            <person name="Sanchez-Garcia M."/>
            <person name="Sanchez-Ramirez S."/>
            <person name="Szollosi G.J."/>
            <person name="Szarkandi J.G."/>
            <person name="Papp V."/>
            <person name="Albert L."/>
            <person name="Andreopoulos W."/>
            <person name="Angelini C."/>
            <person name="Antonin V."/>
            <person name="Barry K.W."/>
            <person name="Bougher N.L."/>
            <person name="Buchanan P."/>
            <person name="Buyck B."/>
            <person name="Bense V."/>
            <person name="Catcheside P."/>
            <person name="Chovatia M."/>
            <person name="Cooper J."/>
            <person name="Damon W."/>
            <person name="Desjardin D."/>
            <person name="Finy P."/>
            <person name="Geml J."/>
            <person name="Haridas S."/>
            <person name="Hughes K."/>
            <person name="Justo A."/>
            <person name="Karasinski D."/>
            <person name="Kautmanova I."/>
            <person name="Kiss B."/>
            <person name="Kocsube S."/>
            <person name="Kotiranta H."/>
            <person name="LaButti K.M."/>
            <person name="Lechner B.E."/>
            <person name="Liimatainen K."/>
            <person name="Lipzen A."/>
            <person name="Lukacs Z."/>
            <person name="Mihaltcheva S."/>
            <person name="Morgado L.N."/>
            <person name="Niskanen T."/>
            <person name="Noordeloos M.E."/>
            <person name="Ohm R.A."/>
            <person name="Ortiz-Santana B."/>
            <person name="Ovrebo C."/>
            <person name="Racz N."/>
            <person name="Riley R."/>
            <person name="Savchenko A."/>
            <person name="Shiryaev A."/>
            <person name="Soop K."/>
            <person name="Spirin V."/>
            <person name="Szebenyi C."/>
            <person name="Tomsovsky M."/>
            <person name="Tulloss R.E."/>
            <person name="Uehling J."/>
            <person name="Grigoriev I.V."/>
            <person name="Vagvolgyi C."/>
            <person name="Papp T."/>
            <person name="Martin F.M."/>
            <person name="Miettinen O."/>
            <person name="Hibbett D.S."/>
            <person name="Nagy L.G."/>
        </authorList>
    </citation>
    <scope>NUCLEOTIDE SEQUENCE [LARGE SCALE GENOMIC DNA]</scope>
    <source>
        <strain evidence="1 2">NL-1719</strain>
    </source>
</reference>
<evidence type="ECO:0000313" key="2">
    <source>
        <dbReference type="Proteomes" id="UP000308600"/>
    </source>
</evidence>
<organism evidence="1 2">
    <name type="scientific">Pluteus cervinus</name>
    <dbReference type="NCBI Taxonomy" id="181527"/>
    <lineage>
        <taxon>Eukaryota</taxon>
        <taxon>Fungi</taxon>
        <taxon>Dikarya</taxon>
        <taxon>Basidiomycota</taxon>
        <taxon>Agaricomycotina</taxon>
        <taxon>Agaricomycetes</taxon>
        <taxon>Agaricomycetidae</taxon>
        <taxon>Agaricales</taxon>
        <taxon>Pluteineae</taxon>
        <taxon>Pluteaceae</taxon>
        <taxon>Pluteus</taxon>
    </lineage>
</organism>
<proteinExistence type="predicted"/>
<dbReference type="Proteomes" id="UP000308600">
    <property type="component" value="Unassembled WGS sequence"/>
</dbReference>